<accession>A0A401VVC3</accession>
<dbReference type="InterPro" id="IPR029058">
    <property type="entry name" value="AB_hydrolase_fold"/>
</dbReference>
<name>A0A401VVC3_STREY</name>
<dbReference type="AlphaFoldDB" id="A0A401VVC3"/>
<evidence type="ECO:0000259" key="1">
    <source>
        <dbReference type="Pfam" id="PF00561"/>
    </source>
</evidence>
<dbReference type="InterPro" id="IPR000073">
    <property type="entry name" value="AB_hydrolase_1"/>
</dbReference>
<evidence type="ECO:0000313" key="3">
    <source>
        <dbReference type="Proteomes" id="UP000286746"/>
    </source>
</evidence>
<protein>
    <submittedName>
        <fullName evidence="2">Putative hydrolase</fullName>
    </submittedName>
</protein>
<organism evidence="2 3">
    <name type="scientific">Streptomyces paromomycinus</name>
    <name type="common">Streptomyces rimosus subsp. paromomycinus</name>
    <dbReference type="NCBI Taxonomy" id="92743"/>
    <lineage>
        <taxon>Bacteria</taxon>
        <taxon>Bacillati</taxon>
        <taxon>Actinomycetota</taxon>
        <taxon>Actinomycetes</taxon>
        <taxon>Kitasatosporales</taxon>
        <taxon>Streptomycetaceae</taxon>
        <taxon>Streptomyces</taxon>
    </lineage>
</organism>
<dbReference type="Pfam" id="PF00561">
    <property type="entry name" value="Abhydrolase_1"/>
    <property type="match status" value="1"/>
</dbReference>
<keyword evidence="2" id="KW-0378">Hydrolase</keyword>
<evidence type="ECO:0000313" key="2">
    <source>
        <dbReference type="EMBL" id="GCD40998.1"/>
    </source>
</evidence>
<dbReference type="SUPFAM" id="SSF53474">
    <property type="entry name" value="alpha/beta-Hydrolases"/>
    <property type="match status" value="1"/>
</dbReference>
<reference evidence="2 3" key="1">
    <citation type="submission" date="2018-11" db="EMBL/GenBank/DDBJ databases">
        <title>Whole genome sequence of Streptomyces paromomycinus NBRC 15454(T).</title>
        <authorList>
            <person name="Komaki H."/>
            <person name="Tamura T."/>
        </authorList>
    </citation>
    <scope>NUCLEOTIDE SEQUENCE [LARGE SCALE GENOMIC DNA]</scope>
    <source>
        <strain evidence="2 3">NBRC 15454</strain>
    </source>
</reference>
<feature type="domain" description="AB hydrolase-1" evidence="1">
    <location>
        <begin position="36"/>
        <end position="275"/>
    </location>
</feature>
<keyword evidence="3" id="KW-1185">Reference proteome</keyword>
<dbReference type="PRINTS" id="PR00111">
    <property type="entry name" value="ABHYDROLASE"/>
</dbReference>
<dbReference type="PANTHER" id="PTHR43689:SF8">
    <property type="entry name" value="ALPHA_BETA-HYDROLASES SUPERFAMILY PROTEIN"/>
    <property type="match status" value="1"/>
</dbReference>
<dbReference type="GO" id="GO:0016787">
    <property type="term" value="F:hydrolase activity"/>
    <property type="evidence" value="ECO:0007669"/>
    <property type="project" value="UniProtKB-KW"/>
</dbReference>
<dbReference type="PANTHER" id="PTHR43689">
    <property type="entry name" value="HYDROLASE"/>
    <property type="match status" value="1"/>
</dbReference>
<sequence length="307" mass="32787">MLRMQSHTLADGRGACAREVMVAGIRTGYLESGEGPPLLLLHGNEGTAHDWDAIAPAMAPGHRVIALHLPGFGITDPLPDARPERVAGFVWDFADTVGLGRPAVVGHSAGGLVALHAALQQPARVPRLVLIASAGLGRLIDVALVLKARTVLGDADALVRRLPGISEVSSLVLSAWYFRQPWRVPLSAWAYRFSLGHSRQFMEMSLQALRGSVGWTGQKSTVLPRLRELSMPVLVVWGALDNVIPAWQGCHALRHLPDGRLQLIPVAGHMPHLEASAEVLEALRPFVNAGSGGKEAGWARGIPSRAG</sequence>
<gene>
    <name evidence="2" type="ORF">GKJPGBOP_00651</name>
</gene>
<proteinExistence type="predicted"/>
<dbReference type="Gene3D" id="3.40.50.1820">
    <property type="entry name" value="alpha/beta hydrolase"/>
    <property type="match status" value="1"/>
</dbReference>
<dbReference type="EMBL" id="BHZD01000001">
    <property type="protein sequence ID" value="GCD40998.1"/>
    <property type="molecule type" value="Genomic_DNA"/>
</dbReference>
<comment type="caution">
    <text evidence="2">The sequence shown here is derived from an EMBL/GenBank/DDBJ whole genome shotgun (WGS) entry which is preliminary data.</text>
</comment>
<dbReference type="Proteomes" id="UP000286746">
    <property type="component" value="Unassembled WGS sequence"/>
</dbReference>